<dbReference type="EMBL" id="KK102460">
    <property type="protein sequence ID" value="KIY97710.1"/>
    <property type="molecule type" value="Genomic_DNA"/>
</dbReference>
<dbReference type="PANTHER" id="PTHR47281:SF1">
    <property type="entry name" value="OS09G0557700 PROTEIN"/>
    <property type="match status" value="1"/>
</dbReference>
<feature type="region of interest" description="Disordered" evidence="1">
    <location>
        <begin position="210"/>
        <end position="231"/>
    </location>
</feature>
<evidence type="ECO:0000259" key="3">
    <source>
        <dbReference type="PROSITE" id="PS50836"/>
    </source>
</evidence>
<dbReference type="RefSeq" id="XP_013896730.1">
    <property type="nucleotide sequence ID" value="XM_014041276.1"/>
</dbReference>
<feature type="region of interest" description="Disordered" evidence="1">
    <location>
        <begin position="252"/>
        <end position="274"/>
    </location>
</feature>
<dbReference type="InterPro" id="IPR036374">
    <property type="entry name" value="OxRdtase_Mopterin-bd_sf"/>
</dbReference>
<dbReference type="InterPro" id="IPR005018">
    <property type="entry name" value="DOMON_domain"/>
</dbReference>
<dbReference type="Gene3D" id="3.90.420.10">
    <property type="entry name" value="Oxidoreductase, molybdopterin-binding domain"/>
    <property type="match status" value="1"/>
</dbReference>
<dbReference type="PROSITE" id="PS50836">
    <property type="entry name" value="DOMON"/>
    <property type="match status" value="1"/>
</dbReference>
<dbReference type="InterPro" id="IPR000572">
    <property type="entry name" value="OxRdtase_Mopterin-bd_dom"/>
</dbReference>
<dbReference type="InterPro" id="IPR045879">
    <property type="entry name" value="B561A"/>
</dbReference>
<feature type="chain" id="PRO_5002247543" description="DOMON domain-containing protein" evidence="2">
    <location>
        <begin position="20"/>
        <end position="726"/>
    </location>
</feature>
<proteinExistence type="predicted"/>
<sequence length="726" mass="77164">MRFAVIAALALAVVGGAAAAAGATLASHMPAAQTGASAVEKELPCCVPLGSNMQLRYAVNASAGRLELALIGALNQHAWMSWGPADPRATNRLMGSADVIAGGFSDINSAPWVSDFFLSSYTPCDLSDPPSGTCPDSALNINPKTGAVLAKTPAAALALNNVKLVSASRADGITTLRVSRPLAAADVLDHKIDPAAALNYIWAHGQLSAPDPAATPQARDPAVRLRQHGSSRDAYGEMEQFKLSSCPKACPKLVPSGEKDPPPPPPPVAPAPAAAKAADVGPLLLAGNGARVSWELKKGAAGASGVLFSFKAAKKSQWASLAIGEEMVGARSYIVWKDGKTGALKSGVYDLESYKAAGIKLLPPPPAAGPTASPHGGVVSMAAGKDGLLSFDAWVPLPQGAKTLPLLWALGDDWTQPPKEVARHYDWSSKATKVDVTVSRAAAPPKARKVMVAPPNCTLKHQSEILRLGDGWCDELAPYNTPECAYDGGDCCNAKAPFYDCRDPKSPLFGKASPRGLRLPAPRNPRYTEGMGRVLSTKQLVTTYNNFYEFSTDKNAYAYVTPEARQAMELANPKFGGWAITIDGLVAKPMKLDVRDIINMFHIEERIYRHRCVEAWAIVVPWIGFPLRKLVTALKPLPGAKYIRFETDTGPYLPNIKSAISPNAPWPYVEGLATFEAMNDLAFVSIGQFNSTLTAQSGGPIRLNRPLILSIRRRGSVDPGLPDCWF</sequence>
<feature type="domain" description="DOMON" evidence="3">
    <location>
        <begin position="51"/>
        <end position="205"/>
    </location>
</feature>
<keyword evidence="5" id="KW-1185">Reference proteome</keyword>
<gene>
    <name evidence="4" type="ORF">MNEG_10252</name>
</gene>
<dbReference type="STRING" id="145388.A0A0D2MTF3"/>
<evidence type="ECO:0000256" key="1">
    <source>
        <dbReference type="SAM" id="MobiDB-lite"/>
    </source>
</evidence>
<feature type="signal peptide" evidence="2">
    <location>
        <begin position="1"/>
        <end position="19"/>
    </location>
</feature>
<accession>A0A0D2MTF3</accession>
<dbReference type="PANTHER" id="PTHR47281">
    <property type="entry name" value="OS09G0557700 PROTEIN"/>
    <property type="match status" value="1"/>
</dbReference>
<dbReference type="KEGG" id="mng:MNEG_10252"/>
<evidence type="ECO:0000256" key="2">
    <source>
        <dbReference type="SAM" id="SignalP"/>
    </source>
</evidence>
<dbReference type="Proteomes" id="UP000054498">
    <property type="component" value="Unassembled WGS sequence"/>
</dbReference>
<dbReference type="SMART" id="SM00664">
    <property type="entry name" value="DoH"/>
    <property type="match status" value="2"/>
</dbReference>
<organism evidence="4 5">
    <name type="scientific">Monoraphidium neglectum</name>
    <dbReference type="NCBI Taxonomy" id="145388"/>
    <lineage>
        <taxon>Eukaryota</taxon>
        <taxon>Viridiplantae</taxon>
        <taxon>Chlorophyta</taxon>
        <taxon>core chlorophytes</taxon>
        <taxon>Chlorophyceae</taxon>
        <taxon>CS clade</taxon>
        <taxon>Sphaeropleales</taxon>
        <taxon>Selenastraceae</taxon>
        <taxon>Monoraphidium</taxon>
    </lineage>
</organism>
<dbReference type="Pfam" id="PF00174">
    <property type="entry name" value="Oxidored_molyb"/>
    <property type="match status" value="1"/>
</dbReference>
<dbReference type="SUPFAM" id="SSF56524">
    <property type="entry name" value="Oxidoreductase molybdopterin-binding domain"/>
    <property type="match status" value="1"/>
</dbReference>
<reference evidence="4 5" key="1">
    <citation type="journal article" date="2013" name="BMC Genomics">
        <title>Reconstruction of the lipid metabolism for the microalga Monoraphidium neglectum from its genome sequence reveals characteristics suitable for biofuel production.</title>
        <authorList>
            <person name="Bogen C."/>
            <person name="Al-Dilaimi A."/>
            <person name="Albersmeier A."/>
            <person name="Wichmann J."/>
            <person name="Grundmann M."/>
            <person name="Rupp O."/>
            <person name="Lauersen K.J."/>
            <person name="Blifernez-Klassen O."/>
            <person name="Kalinowski J."/>
            <person name="Goesmann A."/>
            <person name="Mussgnug J.H."/>
            <person name="Kruse O."/>
        </authorList>
    </citation>
    <scope>NUCLEOTIDE SEQUENCE [LARGE SCALE GENOMIC DNA]</scope>
    <source>
        <strain evidence="4 5">SAG 48.87</strain>
    </source>
</reference>
<evidence type="ECO:0000313" key="4">
    <source>
        <dbReference type="EMBL" id="KIY97710.1"/>
    </source>
</evidence>
<dbReference type="OrthoDB" id="542885at2759"/>
<name>A0A0D2MTF3_9CHLO</name>
<keyword evidence="2" id="KW-0732">Signal</keyword>
<dbReference type="InterPro" id="IPR045266">
    <property type="entry name" value="DOH_DOMON"/>
</dbReference>
<dbReference type="Pfam" id="PF03351">
    <property type="entry name" value="DOMON"/>
    <property type="match status" value="1"/>
</dbReference>
<dbReference type="CDD" id="cd09631">
    <property type="entry name" value="DOMON_DOH"/>
    <property type="match status" value="1"/>
</dbReference>
<evidence type="ECO:0000313" key="5">
    <source>
        <dbReference type="Proteomes" id="UP000054498"/>
    </source>
</evidence>
<dbReference type="GeneID" id="25727396"/>
<protein>
    <recommendedName>
        <fullName evidence="3">DOMON domain-containing protein</fullName>
    </recommendedName>
</protein>
<dbReference type="AlphaFoldDB" id="A0A0D2MTF3"/>